<dbReference type="GO" id="GO:0008774">
    <property type="term" value="F:acetaldehyde dehydrogenase (acetylating) activity"/>
    <property type="evidence" value="ECO:0007669"/>
    <property type="project" value="InterPro"/>
</dbReference>
<evidence type="ECO:0000313" key="5">
    <source>
        <dbReference type="Proteomes" id="UP000190285"/>
    </source>
</evidence>
<dbReference type="Proteomes" id="UP000190285">
    <property type="component" value="Unassembled WGS sequence"/>
</dbReference>
<dbReference type="InterPro" id="IPR016162">
    <property type="entry name" value="Ald_DH_N"/>
</dbReference>
<evidence type="ECO:0000313" key="4">
    <source>
        <dbReference type="EMBL" id="SKC88512.1"/>
    </source>
</evidence>
<dbReference type="InterPro" id="IPR015590">
    <property type="entry name" value="Aldehyde_DH_dom"/>
</dbReference>
<dbReference type="InterPro" id="IPR016161">
    <property type="entry name" value="Ald_DH/histidinol_DH"/>
</dbReference>
<sequence>MKLNYKNSPTKTPDHDMFNEAEQAVRASREAYETYSDLTLNARREIFTAICNKIAPHVATIAEKELEETGFGNVNDKIIKLVLALSKTPGVEYLTTEVITGDSGMTLYEYSPYGVICAIHPSTNPSATLINNVLGMLAAGNVVINIPHPRCIGVSMYVTKLINEAIFETCRIENLVITLSKSAKSIADEIINHPDVSLIVATGGRSMNKRALQSSKRVIAAGKANPVAIVDETADIAKAAKDIVDGATFDHNSMCITEKNIVLVDEILPDFVKEIKKQNVYYVEKEQEIFQLAKATLKQNLTMNRTLQGKSANEILTSANITCNRKINLIVVKVFKEHPFVTEEMLMPLVPLVTEKTFEEALETALFMEQGLRHTAIIHSQSIPRMNKAAKIMQTSIFIKNGSSLAGIGLNGEDKTSFTIANISGEGVTSARDFARKRSCTMTDGFSIR</sequence>
<dbReference type="NCBIfam" id="NF011927">
    <property type="entry name" value="PRK15398.1"/>
    <property type="match status" value="1"/>
</dbReference>
<dbReference type="PIRSF" id="PIRSF036410">
    <property type="entry name" value="EutE_PduP"/>
    <property type="match status" value="1"/>
</dbReference>
<keyword evidence="2" id="KW-0520">NAD</keyword>
<name>A0A1T5MJW9_9FIRM</name>
<reference evidence="4 5" key="1">
    <citation type="submission" date="2017-02" db="EMBL/GenBank/DDBJ databases">
        <authorList>
            <person name="Peterson S.W."/>
        </authorList>
    </citation>
    <scope>NUCLEOTIDE SEQUENCE [LARGE SCALE GENOMIC DNA]</scope>
    <source>
        <strain evidence="4 5">M1</strain>
    </source>
</reference>
<dbReference type="EMBL" id="FUZT01000017">
    <property type="protein sequence ID" value="SKC88512.1"/>
    <property type="molecule type" value="Genomic_DNA"/>
</dbReference>
<protein>
    <submittedName>
        <fullName evidence="4">Propionaldehyde dehydrogenase</fullName>
    </submittedName>
</protein>
<dbReference type="PANTHER" id="PTHR11699">
    <property type="entry name" value="ALDEHYDE DEHYDROGENASE-RELATED"/>
    <property type="match status" value="1"/>
</dbReference>
<keyword evidence="1" id="KW-0560">Oxidoreductase</keyword>
<proteinExistence type="predicted"/>
<dbReference type="Gene3D" id="3.40.605.10">
    <property type="entry name" value="Aldehyde Dehydrogenase, Chain A, domain 1"/>
    <property type="match status" value="1"/>
</dbReference>
<keyword evidence="5" id="KW-1185">Reference proteome</keyword>
<dbReference type="Pfam" id="PF00171">
    <property type="entry name" value="Aldedh"/>
    <property type="match status" value="1"/>
</dbReference>
<organism evidence="4 5">
    <name type="scientific">Maledivibacter halophilus</name>
    <dbReference type="NCBI Taxonomy" id="36842"/>
    <lineage>
        <taxon>Bacteria</taxon>
        <taxon>Bacillati</taxon>
        <taxon>Bacillota</taxon>
        <taxon>Clostridia</taxon>
        <taxon>Peptostreptococcales</taxon>
        <taxon>Caminicellaceae</taxon>
        <taxon>Maledivibacter</taxon>
    </lineage>
</organism>
<evidence type="ECO:0000256" key="2">
    <source>
        <dbReference type="ARBA" id="ARBA00023027"/>
    </source>
</evidence>
<gene>
    <name evidence="4" type="ORF">SAMN02194393_04898</name>
</gene>
<dbReference type="InterPro" id="IPR016163">
    <property type="entry name" value="Ald_DH_C"/>
</dbReference>
<dbReference type="AlphaFoldDB" id="A0A1T5MJW9"/>
<evidence type="ECO:0000259" key="3">
    <source>
        <dbReference type="Pfam" id="PF00171"/>
    </source>
</evidence>
<dbReference type="InterPro" id="IPR012408">
    <property type="entry name" value="Acetald_propionald_DH-rel"/>
</dbReference>
<dbReference type="SUPFAM" id="SSF53720">
    <property type="entry name" value="ALDH-like"/>
    <property type="match status" value="1"/>
</dbReference>
<accession>A0A1T5MJW9</accession>
<dbReference type="Gene3D" id="3.40.309.10">
    <property type="entry name" value="Aldehyde Dehydrogenase, Chain A, domain 2"/>
    <property type="match status" value="1"/>
</dbReference>
<evidence type="ECO:0000256" key="1">
    <source>
        <dbReference type="ARBA" id="ARBA00023002"/>
    </source>
</evidence>
<dbReference type="STRING" id="36842.SAMN02194393_04898"/>
<feature type="domain" description="Aldehyde dehydrogenase" evidence="3">
    <location>
        <begin position="19"/>
        <end position="403"/>
    </location>
</feature>